<proteinExistence type="predicted"/>
<sequence>MTTATFSLAELRAAYTALHSGAFTTDPTPGPETATAAAMAELPAAAEVVVGVVGVSGGVGTTTVALAIAEALGAGRLVELTAPHTSGLAAASSAELGLEDGWSIGSRDGLRLERRTDPDATILPDTSAGVTVLDLGAWAEPLPAVSVLVVVAACSVPSVRRLNARLDTLEGVRVVPVITGVPGRVLPKPVGSVCGPRLRAAAAAEGRLLLVPECASLRVGGVTADPLPRRLRSAVDVIKSCVEEIS</sequence>
<dbReference type="AlphaFoldDB" id="A0A1M6FYL6"/>
<dbReference type="RefSeq" id="WP_073186962.1">
    <property type="nucleotide sequence ID" value="NZ_FQZG01000023.1"/>
</dbReference>
<keyword evidence="2" id="KW-1185">Reference proteome</keyword>
<dbReference type="OrthoDB" id="3733821at2"/>
<protein>
    <recommendedName>
        <fullName evidence="3">MinD-like ATPase involved in chromosome partitioning or flagellar assembly</fullName>
    </recommendedName>
</protein>
<dbReference type="EMBL" id="FQZG01000023">
    <property type="protein sequence ID" value="SHJ02835.1"/>
    <property type="molecule type" value="Genomic_DNA"/>
</dbReference>
<evidence type="ECO:0008006" key="3">
    <source>
        <dbReference type="Google" id="ProtNLM"/>
    </source>
</evidence>
<reference evidence="1 2" key="1">
    <citation type="submission" date="2016-11" db="EMBL/GenBank/DDBJ databases">
        <authorList>
            <person name="Jaros S."/>
            <person name="Januszkiewicz K."/>
            <person name="Wedrychowicz H."/>
        </authorList>
    </citation>
    <scope>NUCLEOTIDE SEQUENCE [LARGE SCALE GENOMIC DNA]</scope>
    <source>
        <strain evidence="1 2">DSM 12906</strain>
    </source>
</reference>
<gene>
    <name evidence="1" type="ORF">SAMN02745244_01569</name>
</gene>
<accession>A0A1M6FYL6</accession>
<name>A0A1M6FYL6_9ACTN</name>
<dbReference type="STRING" id="1123357.SAMN02745244_01569"/>
<evidence type="ECO:0000313" key="2">
    <source>
        <dbReference type="Proteomes" id="UP000184512"/>
    </source>
</evidence>
<organism evidence="1 2">
    <name type="scientific">Tessaracoccus bendigoensis DSM 12906</name>
    <dbReference type="NCBI Taxonomy" id="1123357"/>
    <lineage>
        <taxon>Bacteria</taxon>
        <taxon>Bacillati</taxon>
        <taxon>Actinomycetota</taxon>
        <taxon>Actinomycetes</taxon>
        <taxon>Propionibacteriales</taxon>
        <taxon>Propionibacteriaceae</taxon>
        <taxon>Tessaracoccus</taxon>
    </lineage>
</organism>
<dbReference type="Proteomes" id="UP000184512">
    <property type="component" value="Unassembled WGS sequence"/>
</dbReference>
<evidence type="ECO:0000313" key="1">
    <source>
        <dbReference type="EMBL" id="SHJ02835.1"/>
    </source>
</evidence>